<comment type="caution">
    <text evidence="2">The sequence shown here is derived from an EMBL/GenBank/DDBJ whole genome shotgun (WGS) entry which is preliminary data.</text>
</comment>
<organism evidence="2 3">
    <name type="scientific">Acetonema longum DSM 6540</name>
    <dbReference type="NCBI Taxonomy" id="1009370"/>
    <lineage>
        <taxon>Bacteria</taxon>
        <taxon>Bacillati</taxon>
        <taxon>Bacillota</taxon>
        <taxon>Negativicutes</taxon>
        <taxon>Acetonemataceae</taxon>
        <taxon>Acetonema</taxon>
    </lineage>
</organism>
<feature type="region of interest" description="Disordered" evidence="1">
    <location>
        <begin position="1"/>
        <end position="24"/>
    </location>
</feature>
<accession>F7NJ46</accession>
<proteinExistence type="predicted"/>
<reference evidence="2 3" key="1">
    <citation type="journal article" date="2011" name="EMBO J.">
        <title>Structural diversity of bacterial flagellar motors.</title>
        <authorList>
            <person name="Chen S."/>
            <person name="Beeby M."/>
            <person name="Murphy G.E."/>
            <person name="Leadbetter J.R."/>
            <person name="Hendrixson D.R."/>
            <person name="Briegel A."/>
            <person name="Li Z."/>
            <person name="Shi J."/>
            <person name="Tocheva E.I."/>
            <person name="Muller A."/>
            <person name="Dobro M.J."/>
            <person name="Jensen G.J."/>
        </authorList>
    </citation>
    <scope>NUCLEOTIDE SEQUENCE [LARGE SCALE GENOMIC DNA]</scope>
    <source>
        <strain evidence="2 3">DSM 6540</strain>
    </source>
</reference>
<gene>
    <name evidence="2" type="ORF">ALO_10509</name>
</gene>
<dbReference type="OrthoDB" id="1685002at2"/>
<evidence type="ECO:0000256" key="1">
    <source>
        <dbReference type="SAM" id="MobiDB-lite"/>
    </source>
</evidence>
<protein>
    <submittedName>
        <fullName evidence="2">Uncharacterized protein</fullName>
    </submittedName>
</protein>
<evidence type="ECO:0000313" key="2">
    <source>
        <dbReference type="EMBL" id="EGO63936.1"/>
    </source>
</evidence>
<dbReference type="RefSeq" id="WP_004095269.1">
    <property type="nucleotide sequence ID" value="NZ_AFGF01000083.1"/>
</dbReference>
<dbReference type="STRING" id="1009370.ALO_10509"/>
<sequence>MSDSSKVDPFENAKKPNGRSFAGDQDLLEAAVRENKDALMKFEIGVDTFSAADLQQETDNT</sequence>
<keyword evidence="3" id="KW-1185">Reference proteome</keyword>
<dbReference type="EMBL" id="AFGF01000083">
    <property type="protein sequence ID" value="EGO63936.1"/>
    <property type="molecule type" value="Genomic_DNA"/>
</dbReference>
<dbReference type="AlphaFoldDB" id="F7NJ46"/>
<dbReference type="Proteomes" id="UP000003240">
    <property type="component" value="Unassembled WGS sequence"/>
</dbReference>
<feature type="compositionally biased region" description="Basic and acidic residues" evidence="1">
    <location>
        <begin position="1"/>
        <end position="14"/>
    </location>
</feature>
<name>F7NJ46_9FIRM</name>
<evidence type="ECO:0000313" key="3">
    <source>
        <dbReference type="Proteomes" id="UP000003240"/>
    </source>
</evidence>